<dbReference type="OrthoDB" id="2194794at2"/>
<dbReference type="Pfam" id="PF01076">
    <property type="entry name" value="Mob_Pre"/>
    <property type="match status" value="1"/>
</dbReference>
<evidence type="ECO:0000313" key="5">
    <source>
        <dbReference type="Proteomes" id="UP000183700"/>
    </source>
</evidence>
<evidence type="ECO:0000313" key="4">
    <source>
        <dbReference type="EMBL" id="OJG32040.1"/>
    </source>
</evidence>
<keyword evidence="2" id="KW-0175">Coiled coil</keyword>
<feature type="region of interest" description="Disordered" evidence="3">
    <location>
        <begin position="16"/>
        <end position="40"/>
    </location>
</feature>
<name>A0A1L8SIZ4_9ENTE</name>
<dbReference type="CDD" id="cd17242">
    <property type="entry name" value="MobM_relaxase"/>
    <property type="match status" value="1"/>
</dbReference>
<dbReference type="NCBIfam" id="NF041497">
    <property type="entry name" value="MobV"/>
    <property type="match status" value="1"/>
</dbReference>
<dbReference type="Gene3D" id="3.30.930.30">
    <property type="match status" value="1"/>
</dbReference>
<comment type="caution">
    <text evidence="4">The sequence shown here is derived from an EMBL/GenBank/DDBJ whole genome shotgun (WGS) entry which is preliminary data.</text>
</comment>
<reference evidence="4 5" key="1">
    <citation type="submission" date="2014-12" db="EMBL/GenBank/DDBJ databases">
        <title>Draft genome sequences of 29 type strains of Enterococci.</title>
        <authorList>
            <person name="Zhong Z."/>
            <person name="Sun Z."/>
            <person name="Liu W."/>
            <person name="Zhang W."/>
            <person name="Zhang H."/>
        </authorList>
    </citation>
    <scope>NUCLEOTIDE SEQUENCE [LARGE SCALE GENOMIC DNA]</scope>
    <source>
        <strain evidence="4 5">DSM 22802</strain>
    </source>
</reference>
<dbReference type="AlphaFoldDB" id="A0A1L8SIZ4"/>
<protein>
    <recommendedName>
        <fullName evidence="6">Plasmid recombination enzyme</fullName>
    </recommendedName>
</protein>
<dbReference type="GO" id="GO:0006310">
    <property type="term" value="P:DNA recombination"/>
    <property type="evidence" value="ECO:0007669"/>
    <property type="project" value="InterPro"/>
</dbReference>
<dbReference type="GO" id="GO:0003677">
    <property type="term" value="F:DNA binding"/>
    <property type="evidence" value="ECO:0007669"/>
    <property type="project" value="InterPro"/>
</dbReference>
<evidence type="ECO:0008006" key="6">
    <source>
        <dbReference type="Google" id="ProtNLM"/>
    </source>
</evidence>
<feature type="coiled-coil region" evidence="2">
    <location>
        <begin position="260"/>
        <end position="319"/>
    </location>
</feature>
<sequence length="413" mass="48085">MSMLVARMQKMKSGNLGGIERHNQRTFENHSNPDIDPKKQDLNYDLVNDEPINYKEKIQGIIDTQRESQRAIRKDAVLVNEWILTSNQEFFEGMSEQETRKFFQDTLEYFSEKFGTQNMAYAQVHLDETTPHMHLGVVPMTEGKLSGKTVFNRQTLKEIQSDLPEFLKGKGFNIERGIEGSERKNLSVATYKKVVNEAKAEAEKEISQIKVHKKPLVDLEGVKKRSKEKGVMNKRVEISPEDFDKLLLTAKENVKLRHVARKKIKENEDLDQKFDILRNQYLVAVHKRQAANDKLENKNAELLNEVKNLKQELRTEIDKRIVYADMLINDFNVTAWSKEETKARLVLSKLDRGVEPSNVKQGQEWRETLEKARGSNIKPDRLERGISKIKEIIEKFKEKVLARRKNKKQNRGR</sequence>
<dbReference type="Proteomes" id="UP000183700">
    <property type="component" value="Unassembled WGS sequence"/>
</dbReference>
<evidence type="ECO:0000256" key="2">
    <source>
        <dbReference type="SAM" id="Coils"/>
    </source>
</evidence>
<dbReference type="EMBL" id="JXKM01000029">
    <property type="protein sequence ID" value="OJG32040.1"/>
    <property type="molecule type" value="Genomic_DNA"/>
</dbReference>
<dbReference type="RefSeq" id="WP_071863485.1">
    <property type="nucleotide sequence ID" value="NZ_JBHLVS010000008.1"/>
</dbReference>
<feature type="compositionally biased region" description="Basic and acidic residues" evidence="3">
    <location>
        <begin position="19"/>
        <end position="40"/>
    </location>
</feature>
<dbReference type="InterPro" id="IPR001668">
    <property type="entry name" value="Mob_Pre"/>
</dbReference>
<keyword evidence="5" id="KW-1185">Reference proteome</keyword>
<dbReference type="STRING" id="319970.RV00_GL001571"/>
<proteinExistence type="inferred from homology"/>
<organism evidence="4 5">
    <name type="scientific">Enterococcus devriesei</name>
    <dbReference type="NCBI Taxonomy" id="319970"/>
    <lineage>
        <taxon>Bacteria</taxon>
        <taxon>Bacillati</taxon>
        <taxon>Bacillota</taxon>
        <taxon>Bacilli</taxon>
        <taxon>Lactobacillales</taxon>
        <taxon>Enterococcaceae</taxon>
        <taxon>Enterococcus</taxon>
    </lineage>
</organism>
<gene>
    <name evidence="4" type="ORF">RV00_GL001571</name>
</gene>
<evidence type="ECO:0000256" key="3">
    <source>
        <dbReference type="SAM" id="MobiDB-lite"/>
    </source>
</evidence>
<comment type="similarity">
    <text evidence="1">Belongs to the plasmid mobilization pre family.</text>
</comment>
<evidence type="ECO:0000256" key="1">
    <source>
        <dbReference type="ARBA" id="ARBA00010657"/>
    </source>
</evidence>
<accession>A0A1L8SIZ4</accession>